<dbReference type="Proteomes" id="UP000178859">
    <property type="component" value="Unassembled WGS sequence"/>
</dbReference>
<dbReference type="PANTHER" id="PTHR11655:SF14">
    <property type="entry name" value="LARGE RIBOSOMAL SUBUNIT PROTEIN UL6M"/>
    <property type="match status" value="1"/>
</dbReference>
<evidence type="ECO:0000259" key="9">
    <source>
        <dbReference type="Pfam" id="PF00347"/>
    </source>
</evidence>
<dbReference type="GO" id="GO:0022625">
    <property type="term" value="C:cytosolic large ribosomal subunit"/>
    <property type="evidence" value="ECO:0007669"/>
    <property type="project" value="UniProtKB-UniRule"/>
</dbReference>
<dbReference type="PIRSF" id="PIRSF002162">
    <property type="entry name" value="Ribosomal_L6"/>
    <property type="match status" value="1"/>
</dbReference>
<dbReference type="Gene3D" id="3.90.930.12">
    <property type="entry name" value="Ribosomal protein L6, alpha-beta domain"/>
    <property type="match status" value="2"/>
</dbReference>
<evidence type="ECO:0000256" key="2">
    <source>
        <dbReference type="ARBA" id="ARBA00022730"/>
    </source>
</evidence>
<evidence type="ECO:0000256" key="4">
    <source>
        <dbReference type="ARBA" id="ARBA00022980"/>
    </source>
</evidence>
<dbReference type="GO" id="GO:0019843">
    <property type="term" value="F:rRNA binding"/>
    <property type="evidence" value="ECO:0007669"/>
    <property type="project" value="UniProtKB-UniRule"/>
</dbReference>
<comment type="similarity">
    <text evidence="1 6 7">Belongs to the universal ribosomal protein uL6 family.</text>
</comment>
<sequence length="189" mass="19988">MSRIGNAIIIIPAGVTVEETGKLLRVTGPKGVLSLNVDFAIEVEIAGDKLTVKRKDDQKKIRALHGLTRSLIANMITGVTQSWSKDLELVGVGFRAQVGGDKLTLNVGFSHPVEITAPEGVTFEVVDNTKIKVSGIDKQLVGQVAANIKKVRIPDAYKGKGIRYAGEYIRKKVGKSAKVGATGAAGGKA</sequence>
<comment type="function">
    <text evidence="6 8">This protein binds to the 23S rRNA, and is important in its secondary structure. It is located near the subunit interface in the base of the L7/L12 stalk, and near the tRNA binding site of the peptidyltransferase center.</text>
</comment>
<dbReference type="GO" id="GO:0002181">
    <property type="term" value="P:cytoplasmic translation"/>
    <property type="evidence" value="ECO:0007669"/>
    <property type="project" value="TreeGrafter"/>
</dbReference>
<dbReference type="PRINTS" id="PR00059">
    <property type="entry name" value="RIBOSOMALL6"/>
</dbReference>
<dbReference type="FunFam" id="3.90.930.12:FF:000001">
    <property type="entry name" value="50S ribosomal protein L6"/>
    <property type="match status" value="1"/>
</dbReference>
<dbReference type="InterPro" id="IPR000702">
    <property type="entry name" value="Ribosomal_uL6-like"/>
</dbReference>
<dbReference type="FunFam" id="3.90.930.12:FF:000002">
    <property type="entry name" value="50S ribosomal protein L6"/>
    <property type="match status" value="1"/>
</dbReference>
<dbReference type="InterPro" id="IPR036789">
    <property type="entry name" value="Ribosomal_uL6-like_a/b-dom_sf"/>
</dbReference>
<protein>
    <recommendedName>
        <fullName evidence="6">Large ribosomal subunit protein uL6</fullName>
    </recommendedName>
</protein>
<keyword evidence="3 6" id="KW-0694">RNA-binding</keyword>
<feature type="domain" description="Large ribosomal subunit protein uL6 alpha-beta" evidence="9">
    <location>
        <begin position="11"/>
        <end position="81"/>
    </location>
</feature>
<evidence type="ECO:0000256" key="3">
    <source>
        <dbReference type="ARBA" id="ARBA00022884"/>
    </source>
</evidence>
<gene>
    <name evidence="6" type="primary">rplF</name>
    <name evidence="10" type="ORF">A3I48_04145</name>
</gene>
<evidence type="ECO:0000256" key="6">
    <source>
        <dbReference type="HAMAP-Rule" id="MF_01365"/>
    </source>
</evidence>
<keyword evidence="2 6" id="KW-0699">rRNA-binding</keyword>
<keyword evidence="5 6" id="KW-0687">Ribonucleoprotein</keyword>
<dbReference type="GO" id="GO:0003735">
    <property type="term" value="F:structural constituent of ribosome"/>
    <property type="evidence" value="ECO:0007669"/>
    <property type="project" value="UniProtKB-UniRule"/>
</dbReference>
<dbReference type="NCBIfam" id="TIGR03654">
    <property type="entry name" value="L6_bact"/>
    <property type="match status" value="1"/>
</dbReference>
<evidence type="ECO:0000256" key="1">
    <source>
        <dbReference type="ARBA" id="ARBA00009356"/>
    </source>
</evidence>
<keyword evidence="4 6" id="KW-0689">Ribosomal protein</keyword>
<dbReference type="InterPro" id="IPR020040">
    <property type="entry name" value="Ribosomal_uL6_a/b-dom"/>
</dbReference>
<dbReference type="PROSITE" id="PS00525">
    <property type="entry name" value="RIBOSOMAL_L6_1"/>
    <property type="match status" value="1"/>
</dbReference>
<comment type="subunit">
    <text evidence="6">Part of the 50S ribosomal subunit.</text>
</comment>
<comment type="caution">
    <text evidence="10">The sequence shown here is derived from an EMBL/GenBank/DDBJ whole genome shotgun (WGS) entry which is preliminary data.</text>
</comment>
<evidence type="ECO:0000313" key="11">
    <source>
        <dbReference type="Proteomes" id="UP000178859"/>
    </source>
</evidence>
<name>A0A1F5MH96_9BACT</name>
<accession>A0A1F5MH96</accession>
<feature type="domain" description="Large ribosomal subunit protein uL6 alpha-beta" evidence="9">
    <location>
        <begin position="90"/>
        <end position="164"/>
    </location>
</feature>
<evidence type="ECO:0000256" key="8">
    <source>
        <dbReference type="RuleBase" id="RU003870"/>
    </source>
</evidence>
<evidence type="ECO:0000256" key="7">
    <source>
        <dbReference type="RuleBase" id="RU003869"/>
    </source>
</evidence>
<dbReference type="PANTHER" id="PTHR11655">
    <property type="entry name" value="60S/50S RIBOSOMAL PROTEIN L6/L9"/>
    <property type="match status" value="1"/>
</dbReference>
<dbReference type="InterPro" id="IPR002358">
    <property type="entry name" value="Ribosomal_uL6_CS"/>
</dbReference>
<dbReference type="EMBL" id="MFDT01000047">
    <property type="protein sequence ID" value="OGE64722.1"/>
    <property type="molecule type" value="Genomic_DNA"/>
</dbReference>
<evidence type="ECO:0000256" key="5">
    <source>
        <dbReference type="ARBA" id="ARBA00023274"/>
    </source>
</evidence>
<reference evidence="10 11" key="1">
    <citation type="journal article" date="2016" name="Nat. Commun.">
        <title>Thousands of microbial genomes shed light on interconnected biogeochemical processes in an aquifer system.</title>
        <authorList>
            <person name="Anantharaman K."/>
            <person name="Brown C.T."/>
            <person name="Hug L.A."/>
            <person name="Sharon I."/>
            <person name="Castelle C.J."/>
            <person name="Probst A.J."/>
            <person name="Thomas B.C."/>
            <person name="Singh A."/>
            <person name="Wilkins M.J."/>
            <person name="Karaoz U."/>
            <person name="Brodie E.L."/>
            <person name="Williams K.H."/>
            <person name="Hubbard S.S."/>
            <person name="Banfield J.F."/>
        </authorList>
    </citation>
    <scope>NUCLEOTIDE SEQUENCE [LARGE SCALE GENOMIC DNA]</scope>
</reference>
<dbReference type="AlphaFoldDB" id="A0A1F5MH96"/>
<proteinExistence type="inferred from homology"/>
<evidence type="ECO:0000313" key="10">
    <source>
        <dbReference type="EMBL" id="OGE64722.1"/>
    </source>
</evidence>
<dbReference type="Pfam" id="PF00347">
    <property type="entry name" value="Ribosomal_L6"/>
    <property type="match status" value="2"/>
</dbReference>
<organism evidence="10 11">
    <name type="scientific">Candidatus Daviesbacteria bacterium RIFCSPLOWO2_02_FULL_36_7</name>
    <dbReference type="NCBI Taxonomy" id="1797792"/>
    <lineage>
        <taxon>Bacteria</taxon>
        <taxon>Candidatus Daviesiibacteriota</taxon>
    </lineage>
</organism>
<dbReference type="SUPFAM" id="SSF56053">
    <property type="entry name" value="Ribosomal protein L6"/>
    <property type="match status" value="2"/>
</dbReference>
<dbReference type="HAMAP" id="MF_01365_B">
    <property type="entry name" value="Ribosomal_uL6_B"/>
    <property type="match status" value="1"/>
</dbReference>
<dbReference type="InterPro" id="IPR019906">
    <property type="entry name" value="Ribosomal_uL6_bac-type"/>
</dbReference>